<feature type="compositionally biased region" description="Basic and acidic residues" evidence="12">
    <location>
        <begin position="157"/>
        <end position="170"/>
    </location>
</feature>
<feature type="domain" description="tRNA synthetases class I catalytic" evidence="13">
    <location>
        <begin position="54"/>
        <end position="486"/>
    </location>
</feature>
<protein>
    <recommendedName>
        <fullName evidence="2">cysteine--tRNA ligase</fullName>
        <ecNumber evidence="2">6.1.1.16</ecNumber>
    </recommendedName>
    <alternativeName>
        <fullName evidence="10">Cysteinyl-tRNA synthetase</fullName>
    </alternativeName>
</protein>
<dbReference type="EC" id="6.1.1.16" evidence="2"/>
<dbReference type="InterPro" id="IPR032678">
    <property type="entry name" value="tRNA-synt_1_cat_dom"/>
</dbReference>
<evidence type="ECO:0000256" key="8">
    <source>
        <dbReference type="ARBA" id="ARBA00022917"/>
    </source>
</evidence>
<feature type="coiled-coil region" evidence="11">
    <location>
        <begin position="781"/>
        <end position="821"/>
    </location>
</feature>
<dbReference type="PANTHER" id="PTHR10890">
    <property type="entry name" value="CYSTEINYL-TRNA SYNTHETASE"/>
    <property type="match status" value="1"/>
</dbReference>
<evidence type="ECO:0000256" key="9">
    <source>
        <dbReference type="ARBA" id="ARBA00023146"/>
    </source>
</evidence>
<comment type="caution">
    <text evidence="14">The sequence shown here is derived from an EMBL/GenBank/DDBJ whole genome shotgun (WGS) entry which is preliminary data.</text>
</comment>
<dbReference type="NCBIfam" id="TIGR00435">
    <property type="entry name" value="cysS"/>
    <property type="match status" value="1"/>
</dbReference>
<evidence type="ECO:0000313" key="14">
    <source>
        <dbReference type="EMBL" id="CAL5228369.1"/>
    </source>
</evidence>
<name>A0ABP1GCS7_9CHLO</name>
<gene>
    <name evidence="14" type="primary">g11488</name>
    <name evidence="14" type="ORF">VP750_LOCUS10275</name>
</gene>
<dbReference type="Proteomes" id="UP001497392">
    <property type="component" value="Unassembled WGS sequence"/>
</dbReference>
<keyword evidence="3" id="KW-0436">Ligase</keyword>
<feature type="compositionally biased region" description="Low complexity" evidence="12">
    <location>
        <begin position="191"/>
        <end position="205"/>
    </location>
</feature>
<feature type="compositionally biased region" description="Low complexity" evidence="12">
    <location>
        <begin position="21"/>
        <end position="36"/>
    </location>
</feature>
<evidence type="ECO:0000256" key="11">
    <source>
        <dbReference type="SAM" id="Coils"/>
    </source>
</evidence>
<evidence type="ECO:0000256" key="12">
    <source>
        <dbReference type="SAM" id="MobiDB-lite"/>
    </source>
</evidence>
<comment type="cofactor">
    <cofactor evidence="1">
        <name>Zn(2+)</name>
        <dbReference type="ChEBI" id="CHEBI:29105"/>
    </cofactor>
</comment>
<evidence type="ECO:0000259" key="13">
    <source>
        <dbReference type="Pfam" id="PF01406"/>
    </source>
</evidence>
<keyword evidence="9" id="KW-0030">Aminoacyl-tRNA synthetase</keyword>
<evidence type="ECO:0000256" key="1">
    <source>
        <dbReference type="ARBA" id="ARBA00001947"/>
    </source>
</evidence>
<evidence type="ECO:0000313" key="15">
    <source>
        <dbReference type="Proteomes" id="UP001497392"/>
    </source>
</evidence>
<sequence>MGHQASVTGPDEAQTAATETRNAGAGRAPGQGRQMGKAQDLTLNNTLTKNKDLFKPLDKHGVTWYTCGPTVYDSAHLGHARYYVTMDMLRRVMEAHFDFEINFVMNVTDIDDKIITRARSNHLRDQYRLSTPDDSKDLQLLEEVLEAMTEAVQKQQSTRDEMQQREDKNLQTKQKNLRKAQSLRDSWHENSSAPAESGASPGISSDQPASRRDRLIEVGGDVLAEKLDILHGSEVIDHSVITKHAEKFEREFFEDLETLGCKTPSMVMRVTEYIPEITDYIDKIHQKGMAYTSNGSVYFDTQAFEKMGHVYGKVAPPKEVESQPQAGDGEADFNTADKRNPRDFALWKAAKPGEPSWPSPECAQDASGRGRPGWHIECSAMASHVFKESMDIHSGGVDLAFPHHTNEVAQTEAYFHHECCGGGKPLQPQWVNYFLHAGHLNINGCKMSKSKKNFITIRKALERIDARVLRLMFARAPWELPMKYTAGETEAEARSIDNVFKRFFARAQAILAKFPLATRPPATEWLDKDKKKSLSAELASAHSTVEAALQDSINLFDAVEALFDLVKCADSCMEGKKETHKDLESCAVLLREVTEYIAQILSKFGIDGYTFVVPAAVEGFARFRGTMRDYAKSGLAGSSEPRDALQNILQAVDRVWDEDMQALGNRLTDRSWIIKEISEINSEDHTSGGAEGNPESSATALQAFASFCCTVRNHTESGLASSRKPRDALSNILQAADRVRDENMPEMGFWLDDCAEGSWLPWFIIKMSAVEQRKFRDPEAAAGAKEEIQLEKAREAEQERQSKHQDKLKRLEKEYASLQATEDPKKKVKHIKDVWAALKPPKKGPEDHTFGPEERRVVEEILSGSRYVHEKQLQGFEALWAGLNRANASDAEKQKAEKELLQKIKEALPEATEPWLVQIVSEFRTSW</sequence>
<dbReference type="CDD" id="cd00672">
    <property type="entry name" value="CysRS_core"/>
    <property type="match status" value="1"/>
</dbReference>
<feature type="region of interest" description="Disordered" evidence="12">
    <location>
        <begin position="318"/>
        <end position="337"/>
    </location>
</feature>
<evidence type="ECO:0000256" key="2">
    <source>
        <dbReference type="ARBA" id="ARBA00012832"/>
    </source>
</evidence>
<dbReference type="Pfam" id="PF01406">
    <property type="entry name" value="tRNA-synt_1e"/>
    <property type="match status" value="1"/>
</dbReference>
<proteinExistence type="inferred from homology"/>
<dbReference type="EMBL" id="CAXHTA020000018">
    <property type="protein sequence ID" value="CAL5228369.1"/>
    <property type="molecule type" value="Genomic_DNA"/>
</dbReference>
<keyword evidence="8" id="KW-0648">Protein biosynthesis</keyword>
<dbReference type="PRINTS" id="PR00983">
    <property type="entry name" value="TRNASYNTHCYS"/>
</dbReference>
<keyword evidence="4" id="KW-0479">Metal-binding</keyword>
<dbReference type="SUPFAM" id="SSF52374">
    <property type="entry name" value="Nucleotidylyl transferase"/>
    <property type="match status" value="1"/>
</dbReference>
<dbReference type="InterPro" id="IPR024909">
    <property type="entry name" value="Cys-tRNA/MSH_ligase"/>
</dbReference>
<evidence type="ECO:0000256" key="5">
    <source>
        <dbReference type="ARBA" id="ARBA00022741"/>
    </source>
</evidence>
<evidence type="ECO:0000256" key="7">
    <source>
        <dbReference type="ARBA" id="ARBA00022840"/>
    </source>
</evidence>
<keyword evidence="11" id="KW-0175">Coiled coil</keyword>
<evidence type="ECO:0000256" key="6">
    <source>
        <dbReference type="ARBA" id="ARBA00022833"/>
    </source>
</evidence>
<keyword evidence="15" id="KW-1185">Reference proteome</keyword>
<dbReference type="Gene3D" id="3.40.50.620">
    <property type="entry name" value="HUPs"/>
    <property type="match status" value="1"/>
</dbReference>
<dbReference type="InterPro" id="IPR014729">
    <property type="entry name" value="Rossmann-like_a/b/a_fold"/>
</dbReference>
<accession>A0ABP1GCS7</accession>
<evidence type="ECO:0000256" key="10">
    <source>
        <dbReference type="ARBA" id="ARBA00031499"/>
    </source>
</evidence>
<dbReference type="PANTHER" id="PTHR10890:SF3">
    <property type="entry name" value="CYSTEINE--TRNA LIGASE, CYTOPLASMIC"/>
    <property type="match status" value="1"/>
</dbReference>
<dbReference type="InterPro" id="IPR015803">
    <property type="entry name" value="Cys-tRNA-ligase"/>
</dbReference>
<feature type="region of interest" description="Disordered" evidence="12">
    <location>
        <begin position="1"/>
        <end position="38"/>
    </location>
</feature>
<dbReference type="HAMAP" id="MF_00041">
    <property type="entry name" value="Cys_tRNA_synth"/>
    <property type="match status" value="1"/>
</dbReference>
<keyword evidence="7" id="KW-0067">ATP-binding</keyword>
<evidence type="ECO:0000256" key="3">
    <source>
        <dbReference type="ARBA" id="ARBA00022598"/>
    </source>
</evidence>
<organism evidence="14 15">
    <name type="scientific">Coccomyxa viridis</name>
    <dbReference type="NCBI Taxonomy" id="1274662"/>
    <lineage>
        <taxon>Eukaryota</taxon>
        <taxon>Viridiplantae</taxon>
        <taxon>Chlorophyta</taxon>
        <taxon>core chlorophytes</taxon>
        <taxon>Trebouxiophyceae</taxon>
        <taxon>Trebouxiophyceae incertae sedis</taxon>
        <taxon>Coccomyxaceae</taxon>
        <taxon>Coccomyxa</taxon>
    </lineage>
</organism>
<keyword evidence="5" id="KW-0547">Nucleotide-binding</keyword>
<evidence type="ECO:0000256" key="4">
    <source>
        <dbReference type="ARBA" id="ARBA00022723"/>
    </source>
</evidence>
<feature type="region of interest" description="Disordered" evidence="12">
    <location>
        <begin position="151"/>
        <end position="210"/>
    </location>
</feature>
<keyword evidence="6" id="KW-0862">Zinc</keyword>
<reference evidence="14 15" key="1">
    <citation type="submission" date="2024-06" db="EMBL/GenBank/DDBJ databases">
        <authorList>
            <person name="Kraege A."/>
            <person name="Thomma B."/>
        </authorList>
    </citation>
    <scope>NUCLEOTIDE SEQUENCE [LARGE SCALE GENOMIC DNA]</scope>
</reference>